<dbReference type="EMBL" id="PUIV01000010">
    <property type="protein sequence ID" value="PWB94220.1"/>
    <property type="molecule type" value="Genomic_DNA"/>
</dbReference>
<dbReference type="PANTHER" id="PTHR43304">
    <property type="entry name" value="PHYTOCHROME-LIKE PROTEIN CPH1"/>
    <property type="match status" value="1"/>
</dbReference>
<dbReference type="RefSeq" id="WP_108916917.1">
    <property type="nucleotide sequence ID" value="NZ_BGJY01000012.1"/>
</dbReference>
<dbReference type="CDD" id="cd00130">
    <property type="entry name" value="PAS"/>
    <property type="match status" value="4"/>
</dbReference>
<dbReference type="InterPro" id="IPR052162">
    <property type="entry name" value="Sensor_kinase/Photoreceptor"/>
</dbReference>
<reference evidence="9 10" key="1">
    <citation type="journal article" date="2018" name="Appl. Microbiol. Biotechnol.">
        <title>Co-cultivation of the strictly anaerobic methanogen Methanosarcina barkeri with aerobic methanotrophs in an oxygen-limited membrane bioreactor.</title>
        <authorList>
            <person name="In 't Zandt M.H."/>
            <person name="van den Bosch T.J.M."/>
            <person name="Rijkers R."/>
            <person name="van Kessel M.A.H.J."/>
            <person name="Jetten M.S.M."/>
            <person name="Welte C.U."/>
        </authorList>
    </citation>
    <scope>NUCLEOTIDE SEQUENCE [LARGE SCALE GENOMIC DNA]</scope>
    <source>
        <strain evidence="9 10">DSM 17706</strain>
    </source>
</reference>
<dbReference type="Pfam" id="PF08447">
    <property type="entry name" value="PAS_3"/>
    <property type="match status" value="2"/>
</dbReference>
<dbReference type="InterPro" id="IPR013655">
    <property type="entry name" value="PAS_fold_3"/>
</dbReference>
<name>A0A2U1SRI9_METSR</name>
<dbReference type="SMART" id="SM00091">
    <property type="entry name" value="PAS"/>
    <property type="match status" value="3"/>
</dbReference>
<dbReference type="Gene3D" id="3.30.450.20">
    <property type="entry name" value="PAS domain"/>
    <property type="match status" value="5"/>
</dbReference>
<dbReference type="Gene3D" id="3.30.565.10">
    <property type="entry name" value="Histidine kinase-like ATPase, C-terminal domain"/>
    <property type="match status" value="1"/>
</dbReference>
<organism evidence="9 10">
    <name type="scientific">Methylosinus sporium</name>
    <dbReference type="NCBI Taxonomy" id="428"/>
    <lineage>
        <taxon>Bacteria</taxon>
        <taxon>Pseudomonadati</taxon>
        <taxon>Pseudomonadota</taxon>
        <taxon>Alphaproteobacteria</taxon>
        <taxon>Hyphomicrobiales</taxon>
        <taxon>Methylocystaceae</taxon>
        <taxon>Methylosinus</taxon>
    </lineage>
</organism>
<dbReference type="PRINTS" id="PR00344">
    <property type="entry name" value="BCTRLSENSOR"/>
</dbReference>
<dbReference type="PROSITE" id="PS50113">
    <property type="entry name" value="PAC"/>
    <property type="match status" value="4"/>
</dbReference>
<accession>A0A2U1SRI9</accession>
<dbReference type="Pfam" id="PF00512">
    <property type="entry name" value="HisKA"/>
    <property type="match status" value="1"/>
</dbReference>
<dbReference type="EC" id="2.7.13.3" evidence="2"/>
<evidence type="ECO:0000313" key="10">
    <source>
        <dbReference type="Proteomes" id="UP000245137"/>
    </source>
</evidence>
<dbReference type="SMART" id="SM00388">
    <property type="entry name" value="HisKA"/>
    <property type="match status" value="1"/>
</dbReference>
<keyword evidence="5 9" id="KW-0418">Kinase</keyword>
<dbReference type="InterPro" id="IPR004358">
    <property type="entry name" value="Sig_transdc_His_kin-like_C"/>
</dbReference>
<sequence length="927" mass="101823">MSVDEQGDQLQDIEDLRRLLFEAGQSRDRLGARATAPAASRSPREPEHFCRRLLEQMREGSVELAADGAILHCNRQFREMIGRPAAQLIGDSVLDHVAPDQAERFAAFFAAPEAASREFELRRADGSLLPVSIELGAPAETARPRLAIVTDLAQTKWMERSFAATEALREREKWSRLAVAAGRVGTFDVDFVTGANRFSVTMHEILGLAPDQTLGFAEAGAMLLDADKKDFERKFLEACAGAKNGEWSHEMRIRRMDGALRWIALAGQIEFRRSARGVVATRAIGAAIDVTDRREIEDSLRRSNERLRLALAAGAIGCWEYDVAAGVTDADPKYREIFGLSAELSVTFEVVCALVHPDDVAEMRASAHRALAGRDEGRYQAEYRIRRMNDGAERWIASHARGLLENGRVVRLIGVVTDITEKKTTEGELREKARLADQLAGIAASVPGLIASYRLAPDGTASMPYASPNVEDIYGIDAESLRCGVEGKFARVHPEDLPRVLASIAESARALTVWRESYRYDHPRKGFIWVEAQSRPTREADGGTLWHGYLQDVTERKRIEQALVDKEARLYATVEGAHDAILTVDEKGAIQSLNSAAVRMFGYAKAEAIGAHVETLVPVHLFGGRKACVGAGFFEGPETLGNVIETQGRRKDGGLFPVDLAVSEASYHGRRLYIAFVRDLTERRKIEARMQKLHAERLDAVGELAAGLAHELNQPLSATAIYLKAARRLLQMPVDQRPANVEDALDNAATQIVRAGQIIAHLREFISRGEPDKTLQNLHDIVDEAHELVIVEAKQSNINVVFRLDAADDRILADRVQIKQVLVNLMRNARDAMGAAQTRKMTISTSLAGRSMIRLDVADTGAGLSEDARASLFEPFATTKPNGLGVGLTIARSIVDAHYGKIWAGPNSDGGATFSFTLPLAAMEEEE</sequence>
<evidence type="ECO:0000256" key="3">
    <source>
        <dbReference type="ARBA" id="ARBA00022553"/>
    </source>
</evidence>
<evidence type="ECO:0000256" key="4">
    <source>
        <dbReference type="ARBA" id="ARBA00022679"/>
    </source>
</evidence>
<protein>
    <recommendedName>
        <fullName evidence="2">histidine kinase</fullName>
        <ecNumber evidence="2">2.7.13.3</ecNumber>
    </recommendedName>
</protein>
<dbReference type="InterPro" id="IPR003661">
    <property type="entry name" value="HisK_dim/P_dom"/>
</dbReference>
<dbReference type="Pfam" id="PF02518">
    <property type="entry name" value="HATPase_c"/>
    <property type="match status" value="1"/>
</dbReference>
<dbReference type="InterPro" id="IPR001610">
    <property type="entry name" value="PAC"/>
</dbReference>
<dbReference type="PROSITE" id="PS50112">
    <property type="entry name" value="PAS"/>
    <property type="match status" value="3"/>
</dbReference>
<comment type="catalytic activity">
    <reaction evidence="1">
        <text>ATP + protein L-histidine = ADP + protein N-phospho-L-histidine.</text>
        <dbReference type="EC" id="2.7.13.3"/>
    </reaction>
</comment>
<dbReference type="PANTHER" id="PTHR43304:SF1">
    <property type="entry name" value="PAC DOMAIN-CONTAINING PROTEIN"/>
    <property type="match status" value="1"/>
</dbReference>
<dbReference type="CDD" id="cd00082">
    <property type="entry name" value="HisKA"/>
    <property type="match status" value="1"/>
</dbReference>
<dbReference type="SMART" id="SM00086">
    <property type="entry name" value="PAC"/>
    <property type="match status" value="4"/>
</dbReference>
<dbReference type="InterPro" id="IPR036097">
    <property type="entry name" value="HisK_dim/P_sf"/>
</dbReference>
<feature type="domain" description="PAS" evidence="7">
    <location>
        <begin position="303"/>
        <end position="374"/>
    </location>
</feature>
<dbReference type="GO" id="GO:0000155">
    <property type="term" value="F:phosphorelay sensor kinase activity"/>
    <property type="evidence" value="ECO:0007669"/>
    <property type="project" value="InterPro"/>
</dbReference>
<keyword evidence="10" id="KW-1185">Reference proteome</keyword>
<keyword evidence="3" id="KW-0597">Phosphoprotein</keyword>
<dbReference type="SUPFAM" id="SSF55874">
    <property type="entry name" value="ATPase domain of HSP90 chaperone/DNA topoisomerase II/histidine kinase"/>
    <property type="match status" value="1"/>
</dbReference>
<proteinExistence type="predicted"/>
<feature type="domain" description="PAS" evidence="7">
    <location>
        <begin position="46"/>
        <end position="105"/>
    </location>
</feature>
<dbReference type="Pfam" id="PF13426">
    <property type="entry name" value="PAS_9"/>
    <property type="match status" value="2"/>
</dbReference>
<dbReference type="InterPro" id="IPR005467">
    <property type="entry name" value="His_kinase_dom"/>
</dbReference>
<dbReference type="NCBIfam" id="TIGR00229">
    <property type="entry name" value="sensory_box"/>
    <property type="match status" value="4"/>
</dbReference>
<evidence type="ECO:0000313" key="9">
    <source>
        <dbReference type="EMBL" id="PWB94220.1"/>
    </source>
</evidence>
<dbReference type="InterPro" id="IPR036890">
    <property type="entry name" value="HATPase_C_sf"/>
</dbReference>
<feature type="domain" description="PAC" evidence="8">
    <location>
        <begin position="642"/>
        <end position="692"/>
    </location>
</feature>
<comment type="caution">
    <text evidence="9">The sequence shown here is derived from an EMBL/GenBank/DDBJ whole genome shotgun (WGS) entry which is preliminary data.</text>
</comment>
<dbReference type="OrthoDB" id="341208at2"/>
<gene>
    <name evidence="9" type="ORF">C5689_08890</name>
</gene>
<dbReference type="AlphaFoldDB" id="A0A2U1SRI9"/>
<evidence type="ECO:0000259" key="8">
    <source>
        <dbReference type="PROSITE" id="PS50113"/>
    </source>
</evidence>
<feature type="domain" description="PAC" evidence="8">
    <location>
        <begin position="514"/>
        <end position="565"/>
    </location>
</feature>
<feature type="domain" description="PAS" evidence="7">
    <location>
        <begin position="566"/>
        <end position="610"/>
    </location>
</feature>
<feature type="domain" description="PAC" evidence="8">
    <location>
        <begin position="379"/>
        <end position="431"/>
    </location>
</feature>
<dbReference type="Gene3D" id="1.10.287.130">
    <property type="match status" value="1"/>
</dbReference>
<dbReference type="Gene3D" id="2.10.70.100">
    <property type="match status" value="1"/>
</dbReference>
<dbReference type="InterPro" id="IPR000700">
    <property type="entry name" value="PAS-assoc_C"/>
</dbReference>
<dbReference type="InterPro" id="IPR003594">
    <property type="entry name" value="HATPase_dom"/>
</dbReference>
<dbReference type="SUPFAM" id="SSF55785">
    <property type="entry name" value="PYP-like sensor domain (PAS domain)"/>
    <property type="match status" value="5"/>
</dbReference>
<dbReference type="InterPro" id="IPR035965">
    <property type="entry name" value="PAS-like_dom_sf"/>
</dbReference>
<dbReference type="SUPFAM" id="SSF47384">
    <property type="entry name" value="Homodimeric domain of signal transducing histidine kinase"/>
    <property type="match status" value="1"/>
</dbReference>
<evidence type="ECO:0000259" key="7">
    <source>
        <dbReference type="PROSITE" id="PS50112"/>
    </source>
</evidence>
<feature type="domain" description="PAC" evidence="8">
    <location>
        <begin position="247"/>
        <end position="302"/>
    </location>
</feature>
<dbReference type="InterPro" id="IPR000014">
    <property type="entry name" value="PAS"/>
</dbReference>
<feature type="domain" description="Histidine kinase" evidence="6">
    <location>
        <begin position="707"/>
        <end position="922"/>
    </location>
</feature>
<dbReference type="PROSITE" id="PS50109">
    <property type="entry name" value="HIS_KIN"/>
    <property type="match status" value="1"/>
</dbReference>
<evidence type="ECO:0000256" key="2">
    <source>
        <dbReference type="ARBA" id="ARBA00012438"/>
    </source>
</evidence>
<evidence type="ECO:0000256" key="5">
    <source>
        <dbReference type="ARBA" id="ARBA00022777"/>
    </source>
</evidence>
<evidence type="ECO:0000256" key="1">
    <source>
        <dbReference type="ARBA" id="ARBA00000085"/>
    </source>
</evidence>
<keyword evidence="4" id="KW-0808">Transferase</keyword>
<dbReference type="SMART" id="SM00387">
    <property type="entry name" value="HATPase_c"/>
    <property type="match status" value="1"/>
</dbReference>
<evidence type="ECO:0000259" key="6">
    <source>
        <dbReference type="PROSITE" id="PS50109"/>
    </source>
</evidence>
<dbReference type="Proteomes" id="UP000245137">
    <property type="component" value="Unassembled WGS sequence"/>
</dbReference>